<dbReference type="AlphaFoldDB" id="A0A4R9LNY6"/>
<dbReference type="EMBL" id="RQHV01000062">
    <property type="protein sequence ID" value="TGN07202.1"/>
    <property type="molecule type" value="Genomic_DNA"/>
</dbReference>
<proteinExistence type="predicted"/>
<dbReference type="Proteomes" id="UP000298264">
    <property type="component" value="Unassembled WGS sequence"/>
</dbReference>
<keyword evidence="2" id="KW-1185">Reference proteome</keyword>
<evidence type="ECO:0000313" key="1">
    <source>
        <dbReference type="EMBL" id="TGN07202.1"/>
    </source>
</evidence>
<dbReference type="OrthoDB" id="9810880at2"/>
<evidence type="ECO:0000313" key="2">
    <source>
        <dbReference type="Proteomes" id="UP000298264"/>
    </source>
</evidence>
<comment type="caution">
    <text evidence="1">The sequence shown here is derived from an EMBL/GenBank/DDBJ whole genome shotgun (WGS) entry which is preliminary data.</text>
</comment>
<protein>
    <submittedName>
        <fullName evidence="1">Uncharacterized protein</fullName>
    </submittedName>
</protein>
<gene>
    <name evidence="1" type="ORF">EHS11_17200</name>
</gene>
<accession>A0A4R9LNY6</accession>
<organism evidence="1 2">
    <name type="scientific">Leptospira ilyithenensis</name>
    <dbReference type="NCBI Taxonomy" id="2484901"/>
    <lineage>
        <taxon>Bacteria</taxon>
        <taxon>Pseudomonadati</taxon>
        <taxon>Spirochaetota</taxon>
        <taxon>Spirochaetia</taxon>
        <taxon>Leptospirales</taxon>
        <taxon>Leptospiraceae</taxon>
        <taxon>Leptospira</taxon>
    </lineage>
</organism>
<sequence length="53" mass="5842">MPGKPDFFQTVSFLTYGLSLPEAVGHAKEYIHNAIEDSIQTGPTTHLNHFPEG</sequence>
<name>A0A4R9LNY6_9LEPT</name>
<reference evidence="1" key="1">
    <citation type="journal article" date="2019" name="PLoS Negl. Trop. Dis.">
        <title>Revisiting the worldwide diversity of Leptospira species in the environment.</title>
        <authorList>
            <person name="Vincent A.T."/>
            <person name="Schiettekatte O."/>
            <person name="Bourhy P."/>
            <person name="Veyrier F.J."/>
            <person name="Picardeau M."/>
        </authorList>
    </citation>
    <scope>NUCLEOTIDE SEQUENCE [LARGE SCALE GENOMIC DNA]</scope>
    <source>
        <strain evidence="1">201400974</strain>
    </source>
</reference>